<dbReference type="Gene3D" id="4.10.240.10">
    <property type="entry name" value="Zn(2)-C6 fungal-type DNA-binding domain"/>
    <property type="match status" value="1"/>
</dbReference>
<feature type="region of interest" description="Disordered" evidence="8">
    <location>
        <begin position="1"/>
        <end position="25"/>
    </location>
</feature>
<dbReference type="InterPro" id="IPR001138">
    <property type="entry name" value="Zn2Cys6_DnaBD"/>
</dbReference>
<keyword evidence="7" id="KW-0539">Nucleus</keyword>
<reference evidence="10 11" key="1">
    <citation type="submission" date="2024-09" db="EMBL/GenBank/DDBJ databases">
        <title>Rethinking Asexuality: The Enigmatic Case of Functional Sexual Genes in Lepraria (Stereocaulaceae).</title>
        <authorList>
            <person name="Doellman M."/>
            <person name="Sun Y."/>
            <person name="Barcenas-Pena A."/>
            <person name="Lumbsch H.T."/>
            <person name="Grewe F."/>
        </authorList>
    </citation>
    <scope>NUCLEOTIDE SEQUENCE [LARGE SCALE GENOMIC DNA]</scope>
    <source>
        <strain evidence="10 11">Mercado 3170</strain>
    </source>
</reference>
<dbReference type="SMART" id="SM00066">
    <property type="entry name" value="GAL4"/>
    <property type="match status" value="1"/>
</dbReference>
<evidence type="ECO:0000313" key="11">
    <source>
        <dbReference type="Proteomes" id="UP001590950"/>
    </source>
</evidence>
<evidence type="ECO:0000256" key="2">
    <source>
        <dbReference type="ARBA" id="ARBA00022723"/>
    </source>
</evidence>
<protein>
    <recommendedName>
        <fullName evidence="9">Zn(2)-C6 fungal-type domain-containing protein</fullName>
    </recommendedName>
</protein>
<feature type="compositionally biased region" description="Polar residues" evidence="8">
    <location>
        <begin position="283"/>
        <end position="302"/>
    </location>
</feature>
<proteinExistence type="predicted"/>
<feature type="compositionally biased region" description="Polar residues" evidence="8">
    <location>
        <begin position="265"/>
        <end position="275"/>
    </location>
</feature>
<comment type="caution">
    <text evidence="10">The sequence shown here is derived from an EMBL/GenBank/DDBJ whole genome shotgun (WGS) entry which is preliminary data.</text>
</comment>
<keyword evidence="5" id="KW-0238">DNA-binding</keyword>
<feature type="region of interest" description="Disordered" evidence="8">
    <location>
        <begin position="227"/>
        <end position="246"/>
    </location>
</feature>
<dbReference type="Pfam" id="PF00172">
    <property type="entry name" value="Zn_clus"/>
    <property type="match status" value="1"/>
</dbReference>
<dbReference type="PANTHER" id="PTHR31313:SF81">
    <property type="entry name" value="TY1 ENHANCER ACTIVATOR"/>
    <property type="match status" value="1"/>
</dbReference>
<evidence type="ECO:0000313" key="10">
    <source>
        <dbReference type="EMBL" id="KAL2048090.1"/>
    </source>
</evidence>
<evidence type="ECO:0000256" key="4">
    <source>
        <dbReference type="ARBA" id="ARBA00023015"/>
    </source>
</evidence>
<evidence type="ECO:0000256" key="5">
    <source>
        <dbReference type="ARBA" id="ARBA00023125"/>
    </source>
</evidence>
<evidence type="ECO:0000256" key="8">
    <source>
        <dbReference type="SAM" id="MobiDB-lite"/>
    </source>
</evidence>
<gene>
    <name evidence="10" type="ORF">N7G274_000001</name>
</gene>
<dbReference type="SUPFAM" id="SSF57701">
    <property type="entry name" value="Zn2/Cys6 DNA-binding domain"/>
    <property type="match status" value="1"/>
</dbReference>
<evidence type="ECO:0000256" key="3">
    <source>
        <dbReference type="ARBA" id="ARBA00022833"/>
    </source>
</evidence>
<feature type="region of interest" description="Disordered" evidence="8">
    <location>
        <begin position="318"/>
        <end position="345"/>
    </location>
</feature>
<dbReference type="InterPro" id="IPR051615">
    <property type="entry name" value="Transcr_Regulatory_Elem"/>
</dbReference>
<dbReference type="CDD" id="cd00067">
    <property type="entry name" value="GAL4"/>
    <property type="match status" value="1"/>
</dbReference>
<accession>A0ABR4AS59</accession>
<feature type="compositionally biased region" description="Polar residues" evidence="8">
    <location>
        <begin position="318"/>
        <end position="329"/>
    </location>
</feature>
<feature type="region of interest" description="Disordered" evidence="8">
    <location>
        <begin position="190"/>
        <end position="216"/>
    </location>
</feature>
<organism evidence="10 11">
    <name type="scientific">Stereocaulon virgatum</name>
    <dbReference type="NCBI Taxonomy" id="373712"/>
    <lineage>
        <taxon>Eukaryota</taxon>
        <taxon>Fungi</taxon>
        <taxon>Dikarya</taxon>
        <taxon>Ascomycota</taxon>
        <taxon>Pezizomycotina</taxon>
        <taxon>Lecanoromycetes</taxon>
        <taxon>OSLEUM clade</taxon>
        <taxon>Lecanoromycetidae</taxon>
        <taxon>Lecanorales</taxon>
        <taxon>Lecanorineae</taxon>
        <taxon>Stereocaulaceae</taxon>
        <taxon>Stereocaulon</taxon>
    </lineage>
</organism>
<dbReference type="PROSITE" id="PS50048">
    <property type="entry name" value="ZN2_CY6_FUNGAL_2"/>
    <property type="match status" value="1"/>
</dbReference>
<dbReference type="PANTHER" id="PTHR31313">
    <property type="entry name" value="TY1 ENHANCER ACTIVATOR"/>
    <property type="match status" value="1"/>
</dbReference>
<feature type="region of interest" description="Disordered" evidence="8">
    <location>
        <begin position="265"/>
        <end position="302"/>
    </location>
</feature>
<keyword evidence="2" id="KW-0479">Metal-binding</keyword>
<evidence type="ECO:0000259" key="9">
    <source>
        <dbReference type="PROSITE" id="PS50048"/>
    </source>
</evidence>
<dbReference type="InterPro" id="IPR036864">
    <property type="entry name" value="Zn2-C6_fun-type_DNA-bd_sf"/>
</dbReference>
<comment type="subcellular location">
    <subcellularLocation>
        <location evidence="1">Nucleus</location>
    </subcellularLocation>
</comment>
<keyword evidence="11" id="KW-1185">Reference proteome</keyword>
<keyword evidence="3" id="KW-0862">Zinc</keyword>
<sequence length="396" mass="43630">MFLVTPKRKANVAPGSGPDPDPARHQPLAKITKASRVQNACDRCRLKKVKCDGDRPCLRCSQDQTPCVISKKPASSDPKGLLREYVHSMESQQRRLIKALQKVHLDVRKSIKEEDMNEIVQIVRACGFDFESVSAMPAAHSENQDPENKLRKGGYESNVPATTLEMVLGKNDIGDGHRPPTIIRADSECPRKRTREESGDEIELATAESSGDPGKDVIRNAVSIPNERCDDGTRPQISPPKRQKMSTCTGLMDNIGNLESYGDQTNLLCTPSDPKTTFAPPKSGQSAEGSPQNTWQPMTHWPSNLSIWEPDYSSTPNTFNSSDSHNLADSSRKTDSSAEVTEFSSSVSPVGLDWEPTLWWDPSLAFDMANESLGLGFEDLVSQPFEPVYELKGSNT</sequence>
<feature type="domain" description="Zn(2)-C6 fungal-type" evidence="9">
    <location>
        <begin position="40"/>
        <end position="69"/>
    </location>
</feature>
<name>A0ABR4AS59_9LECA</name>
<dbReference type="Proteomes" id="UP001590950">
    <property type="component" value="Unassembled WGS sequence"/>
</dbReference>
<dbReference type="EMBL" id="JBEFKJ010000001">
    <property type="protein sequence ID" value="KAL2048090.1"/>
    <property type="molecule type" value="Genomic_DNA"/>
</dbReference>
<evidence type="ECO:0000256" key="6">
    <source>
        <dbReference type="ARBA" id="ARBA00023163"/>
    </source>
</evidence>
<feature type="compositionally biased region" description="Basic residues" evidence="8">
    <location>
        <begin position="1"/>
        <end position="10"/>
    </location>
</feature>
<evidence type="ECO:0000256" key="7">
    <source>
        <dbReference type="ARBA" id="ARBA00023242"/>
    </source>
</evidence>
<keyword evidence="6" id="KW-0804">Transcription</keyword>
<dbReference type="PROSITE" id="PS00463">
    <property type="entry name" value="ZN2_CY6_FUNGAL_1"/>
    <property type="match status" value="1"/>
</dbReference>
<keyword evidence="4" id="KW-0805">Transcription regulation</keyword>
<evidence type="ECO:0000256" key="1">
    <source>
        <dbReference type="ARBA" id="ARBA00004123"/>
    </source>
</evidence>